<organism evidence="3 4">
    <name type="scientific">Lederbergia citri</name>
    <dbReference type="NCBI Taxonomy" id="2833580"/>
    <lineage>
        <taxon>Bacteria</taxon>
        <taxon>Bacillati</taxon>
        <taxon>Bacillota</taxon>
        <taxon>Bacilli</taxon>
        <taxon>Bacillales</taxon>
        <taxon>Bacillaceae</taxon>
        <taxon>Lederbergia</taxon>
    </lineage>
</organism>
<comment type="caution">
    <text evidence="3">The sequence shown here is derived from an EMBL/GenBank/DDBJ whole genome shotgun (WGS) entry which is preliminary data.</text>
</comment>
<sequence>MKTIESPITGIVLRVISKVGEEVSAGQVVMVLESMKMEIPIEAVDKGKILEIKVKQDDFVNEGDILLVLESL</sequence>
<proteinExistence type="predicted"/>
<evidence type="ECO:0000259" key="2">
    <source>
        <dbReference type="PROSITE" id="PS50968"/>
    </source>
</evidence>
<dbReference type="Pfam" id="PF00364">
    <property type="entry name" value="Biotin_lipoyl"/>
    <property type="match status" value="1"/>
</dbReference>
<dbReference type="EMBL" id="JAGYPG010000001">
    <property type="protein sequence ID" value="MBS4193883.1"/>
    <property type="molecule type" value="Genomic_DNA"/>
</dbReference>
<dbReference type="Gene3D" id="2.40.50.100">
    <property type="match status" value="1"/>
</dbReference>
<dbReference type="InterPro" id="IPR011053">
    <property type="entry name" value="Single_hybrid_motif"/>
</dbReference>
<dbReference type="InterPro" id="IPR000089">
    <property type="entry name" value="Biotin_lipoyl"/>
</dbReference>
<dbReference type="PANTHER" id="PTHR45266">
    <property type="entry name" value="OXALOACETATE DECARBOXYLASE ALPHA CHAIN"/>
    <property type="match status" value="1"/>
</dbReference>
<dbReference type="PROSITE" id="PS50968">
    <property type="entry name" value="BIOTINYL_LIPOYL"/>
    <property type="match status" value="1"/>
</dbReference>
<dbReference type="Proteomes" id="UP000681414">
    <property type="component" value="Unassembled WGS sequence"/>
</dbReference>
<accession>A0A942T9V7</accession>
<dbReference type="RefSeq" id="WP_213123116.1">
    <property type="nucleotide sequence ID" value="NZ_JAGYPG010000001.1"/>
</dbReference>
<evidence type="ECO:0000256" key="1">
    <source>
        <dbReference type="ARBA" id="ARBA00023267"/>
    </source>
</evidence>
<dbReference type="PANTHER" id="PTHR45266:SF3">
    <property type="entry name" value="OXALOACETATE DECARBOXYLASE ALPHA CHAIN"/>
    <property type="match status" value="1"/>
</dbReference>
<dbReference type="CDD" id="cd06850">
    <property type="entry name" value="biotinyl_domain"/>
    <property type="match status" value="1"/>
</dbReference>
<protein>
    <submittedName>
        <fullName evidence="3">Biotin/lipoyl-binding protein</fullName>
    </submittedName>
</protein>
<keyword evidence="4" id="KW-1185">Reference proteome</keyword>
<gene>
    <name evidence="3" type="ORF">KHA97_02195</name>
</gene>
<reference evidence="3 4" key="1">
    <citation type="submission" date="2021-05" db="EMBL/GenBank/DDBJ databases">
        <title>Novel Bacillus species.</title>
        <authorList>
            <person name="Liu G."/>
        </authorList>
    </citation>
    <scope>NUCLEOTIDE SEQUENCE [LARGE SCALE GENOMIC DNA]</scope>
    <source>
        <strain evidence="4">FJAT-49780</strain>
    </source>
</reference>
<dbReference type="AlphaFoldDB" id="A0A942T9V7"/>
<dbReference type="SUPFAM" id="SSF51230">
    <property type="entry name" value="Single hybrid motif"/>
    <property type="match status" value="1"/>
</dbReference>
<evidence type="ECO:0000313" key="4">
    <source>
        <dbReference type="Proteomes" id="UP000681414"/>
    </source>
</evidence>
<dbReference type="InterPro" id="IPR050709">
    <property type="entry name" value="Biotin_Carboxyl_Carrier/Decarb"/>
</dbReference>
<keyword evidence="1" id="KW-0092">Biotin</keyword>
<feature type="domain" description="Lipoyl-binding" evidence="2">
    <location>
        <begin position="1"/>
        <end position="70"/>
    </location>
</feature>
<name>A0A942T9V7_9BACI</name>
<evidence type="ECO:0000313" key="3">
    <source>
        <dbReference type="EMBL" id="MBS4193883.1"/>
    </source>
</evidence>